<dbReference type="Proteomes" id="UP000606974">
    <property type="component" value="Unassembled WGS sequence"/>
</dbReference>
<dbReference type="EMBL" id="JAACFV010000001">
    <property type="protein sequence ID" value="KAF7514355.1"/>
    <property type="molecule type" value="Genomic_DNA"/>
</dbReference>
<evidence type="ECO:0000313" key="1">
    <source>
        <dbReference type="EMBL" id="KAF7514355.1"/>
    </source>
</evidence>
<protein>
    <submittedName>
        <fullName evidence="1">Uncharacterized protein</fullName>
    </submittedName>
</protein>
<sequence>MAFQLERIAPSTCSINSSGFLLVPGRKKPQDQCNQKPAFHPDHNISPPNLCTSRDLTMCEKQPYRYRCGHEKGYKLIDCGCSALCIAENAKSLEPKYVDGECGTCKRLAEEALPSRKDAEAEKHGCCAVL</sequence>
<comment type="caution">
    <text evidence="1">The sequence shown here is derived from an EMBL/GenBank/DDBJ whole genome shotgun (WGS) entry which is preliminary data.</text>
</comment>
<reference evidence="1" key="1">
    <citation type="submission" date="2020-02" db="EMBL/GenBank/DDBJ databases">
        <authorList>
            <person name="Palmer J.M."/>
        </authorList>
    </citation>
    <scope>NUCLEOTIDE SEQUENCE</scope>
    <source>
        <strain evidence="1">EPUS1.4</strain>
        <tissue evidence="1">Thallus</tissue>
    </source>
</reference>
<organism evidence="1 2">
    <name type="scientific">Endocarpon pusillum</name>
    <dbReference type="NCBI Taxonomy" id="364733"/>
    <lineage>
        <taxon>Eukaryota</taxon>
        <taxon>Fungi</taxon>
        <taxon>Dikarya</taxon>
        <taxon>Ascomycota</taxon>
        <taxon>Pezizomycotina</taxon>
        <taxon>Eurotiomycetes</taxon>
        <taxon>Chaetothyriomycetidae</taxon>
        <taxon>Verrucariales</taxon>
        <taxon>Verrucariaceae</taxon>
        <taxon>Endocarpon</taxon>
    </lineage>
</organism>
<proteinExistence type="predicted"/>
<keyword evidence="2" id="KW-1185">Reference proteome</keyword>
<name>A0A8H7B072_9EURO</name>
<accession>A0A8H7B072</accession>
<evidence type="ECO:0000313" key="2">
    <source>
        <dbReference type="Proteomes" id="UP000606974"/>
    </source>
</evidence>
<gene>
    <name evidence="1" type="ORF">GJ744_000125</name>
</gene>
<dbReference type="AlphaFoldDB" id="A0A8H7B072"/>